<protein>
    <submittedName>
        <fullName evidence="1">Uncharacterized protein</fullName>
    </submittedName>
</protein>
<sequence length="96" mass="10962">MIDQRHNAPRRYFVDAQGRRVLIGLSLEETAEFEALDLSSNETAQFASEICVNDGTVAADEVRWLELYSKHEGAWRAWIAQSQAERAQDLSFVNYV</sequence>
<gene>
    <name evidence="1" type="ORF">EAS61_25070</name>
    <name evidence="2" type="ORF">XH94_10175</name>
</gene>
<comment type="caution">
    <text evidence="1">The sequence shown here is derived from an EMBL/GenBank/DDBJ whole genome shotgun (WGS) entry which is preliminary data.</text>
</comment>
<dbReference type="AlphaFoldDB" id="A0A4Q0QGB7"/>
<dbReference type="Proteomes" id="UP000290174">
    <property type="component" value="Unassembled WGS sequence"/>
</dbReference>
<accession>A0A4V1L4C6</accession>
<organism evidence="1 3">
    <name type="scientific">Bradyrhizobium zhanjiangense</name>
    <dbReference type="NCBI Taxonomy" id="1325107"/>
    <lineage>
        <taxon>Bacteria</taxon>
        <taxon>Pseudomonadati</taxon>
        <taxon>Pseudomonadota</taxon>
        <taxon>Alphaproteobacteria</taxon>
        <taxon>Hyphomicrobiales</taxon>
        <taxon>Nitrobacteraceae</taxon>
        <taxon>Bradyrhizobium</taxon>
    </lineage>
</organism>
<evidence type="ECO:0000313" key="4">
    <source>
        <dbReference type="Proteomes" id="UP000290565"/>
    </source>
</evidence>
<reference evidence="1 3" key="2">
    <citation type="submission" date="2018-11" db="EMBL/GenBank/DDBJ databases">
        <title>Bradyrhizobium sp. nov., isolated from effective nodules of peanut in China.</title>
        <authorList>
            <person name="Li Y."/>
        </authorList>
    </citation>
    <scope>NUCLEOTIDE SEQUENCE [LARGE SCALE GENOMIC DNA]</scope>
    <source>
        <strain evidence="1 3">CCBAU 51770</strain>
    </source>
</reference>
<dbReference type="EMBL" id="LBJM01000028">
    <property type="protein sequence ID" value="RXH41004.1"/>
    <property type="molecule type" value="Genomic_DNA"/>
</dbReference>
<proteinExistence type="predicted"/>
<accession>A0A4Q0QGB7</accession>
<evidence type="ECO:0000313" key="3">
    <source>
        <dbReference type="Proteomes" id="UP000290174"/>
    </source>
</evidence>
<name>A0A4Q0QGB7_9BRAD</name>
<reference evidence="2 4" key="1">
    <citation type="submission" date="2015-04" db="EMBL/GenBank/DDBJ databases">
        <title>Comparative genomics of rhizobia nodulating Arachis hypogaea in China.</title>
        <authorList>
            <person name="Li Y."/>
        </authorList>
    </citation>
    <scope>NUCLEOTIDE SEQUENCE [LARGE SCALE GENOMIC DNA]</scope>
    <source>
        <strain evidence="2 4">CCBAU 51787</strain>
    </source>
</reference>
<evidence type="ECO:0000313" key="2">
    <source>
        <dbReference type="EMBL" id="RXH41004.1"/>
    </source>
</evidence>
<dbReference type="RefSeq" id="WP_128935772.1">
    <property type="nucleotide sequence ID" value="NZ_CP022221.1"/>
</dbReference>
<evidence type="ECO:0000313" key="1">
    <source>
        <dbReference type="EMBL" id="RXG90944.1"/>
    </source>
</evidence>
<dbReference type="Proteomes" id="UP000290565">
    <property type="component" value="Unassembled WGS sequence"/>
</dbReference>
<dbReference type="EMBL" id="RKMK01000027">
    <property type="protein sequence ID" value="RXG90944.1"/>
    <property type="molecule type" value="Genomic_DNA"/>
</dbReference>